<organism evidence="1">
    <name type="scientific">marine sediment metagenome</name>
    <dbReference type="NCBI Taxonomy" id="412755"/>
    <lineage>
        <taxon>unclassified sequences</taxon>
        <taxon>metagenomes</taxon>
        <taxon>ecological metagenomes</taxon>
    </lineage>
</organism>
<comment type="caution">
    <text evidence="1">The sequence shown here is derived from an EMBL/GenBank/DDBJ whole genome shotgun (WGS) entry which is preliminary data.</text>
</comment>
<reference evidence="1" key="1">
    <citation type="journal article" date="2015" name="Nature">
        <title>Complex archaea that bridge the gap between prokaryotes and eukaryotes.</title>
        <authorList>
            <person name="Spang A."/>
            <person name="Saw J.H."/>
            <person name="Jorgensen S.L."/>
            <person name="Zaremba-Niedzwiedzka K."/>
            <person name="Martijn J."/>
            <person name="Lind A.E."/>
            <person name="van Eijk R."/>
            <person name="Schleper C."/>
            <person name="Guy L."/>
            <person name="Ettema T.J."/>
        </authorList>
    </citation>
    <scope>NUCLEOTIDE SEQUENCE</scope>
</reference>
<evidence type="ECO:0008006" key="2">
    <source>
        <dbReference type="Google" id="ProtNLM"/>
    </source>
</evidence>
<gene>
    <name evidence="1" type="ORF">LCGC14_1263950</name>
</gene>
<sequence length="220" mass="25131">MKIDNLLKPLPANLLAEVSITYIVAGGPSLRGFDFSRLNDKTCIAINKSIFKLPNAYILWWSDARFYKMHKEQIDAHAAPFKVTGITKFQSIQYPENIYIYSFSGHGGYDEETKYLKDGNNSGFAALSLSIKLGAKKIILLGYDFKFDTNNRSHWHEGHFDERGQKIKHTPETFSKKMLPYFSSLVPKVNELGVEIINANPDSLLDLWPRRNLDEVLLEN</sequence>
<dbReference type="AlphaFoldDB" id="A0A0F9LL99"/>
<proteinExistence type="predicted"/>
<evidence type="ECO:0000313" key="1">
    <source>
        <dbReference type="EMBL" id="KKM87936.1"/>
    </source>
</evidence>
<protein>
    <recommendedName>
        <fullName evidence="2">DUF115 domain-containing protein</fullName>
    </recommendedName>
</protein>
<name>A0A0F9LL99_9ZZZZ</name>
<dbReference type="EMBL" id="LAZR01007030">
    <property type="protein sequence ID" value="KKM87936.1"/>
    <property type="molecule type" value="Genomic_DNA"/>
</dbReference>
<dbReference type="Gene3D" id="3.90.1480.10">
    <property type="entry name" value="Alpha-2,3-sialyltransferase"/>
    <property type="match status" value="1"/>
</dbReference>
<accession>A0A0F9LL99</accession>